<keyword evidence="3" id="KW-1185">Reference proteome</keyword>
<reference evidence="2" key="2">
    <citation type="submission" date="2013-10" db="EMBL/GenBank/DDBJ databases">
        <authorList>
            <person name="Aslett M."/>
        </authorList>
    </citation>
    <scope>NUCLEOTIDE SEQUENCE [LARGE SCALE GENOMIC DNA]</scope>
    <source>
        <strain evidence="2">Houghton</strain>
    </source>
</reference>
<organism evidence="2 3">
    <name type="scientific">Eimeria mitis</name>
    <dbReference type="NCBI Taxonomy" id="44415"/>
    <lineage>
        <taxon>Eukaryota</taxon>
        <taxon>Sar</taxon>
        <taxon>Alveolata</taxon>
        <taxon>Apicomplexa</taxon>
        <taxon>Conoidasida</taxon>
        <taxon>Coccidia</taxon>
        <taxon>Eucoccidiorida</taxon>
        <taxon>Eimeriorina</taxon>
        <taxon>Eimeriidae</taxon>
        <taxon>Eimeria</taxon>
    </lineage>
</organism>
<dbReference type="GO" id="GO:0006508">
    <property type="term" value="P:proteolysis"/>
    <property type="evidence" value="ECO:0007669"/>
    <property type="project" value="UniProtKB-KW"/>
</dbReference>
<dbReference type="GO" id="GO:0008233">
    <property type="term" value="F:peptidase activity"/>
    <property type="evidence" value="ECO:0007669"/>
    <property type="project" value="UniProtKB-KW"/>
</dbReference>
<sequence length="142" mass="15409">MVRSCFDSKVLTSSSSSSSLCSDDGYAYARGAHEGPPTNSSDASPAVLPMTEDDFVLLDRLERRVDAQSFATVLKAYLIVRNRIAAIRADKEFKKRQLSLPRSSVGDGVHRGTVAMSSSSIATATAAQQQQQQQQQESILRV</sequence>
<gene>
    <name evidence="2" type="ORF">EMH_0010970</name>
</gene>
<dbReference type="AlphaFoldDB" id="U6KLA0"/>
<reference evidence="2" key="1">
    <citation type="submission" date="2013-10" db="EMBL/GenBank/DDBJ databases">
        <title>Genomic analysis of the causative agents of coccidiosis in chickens.</title>
        <authorList>
            <person name="Reid A.J."/>
            <person name="Blake D."/>
            <person name="Billington K."/>
            <person name="Browne H."/>
            <person name="Dunn M."/>
            <person name="Hung S."/>
            <person name="Kawahara F."/>
            <person name="Miranda-Saavedra D."/>
            <person name="Mourier T."/>
            <person name="Nagra H."/>
            <person name="Otto T.D."/>
            <person name="Rawlings N."/>
            <person name="Sanchez A."/>
            <person name="Sanders M."/>
            <person name="Subramaniam C."/>
            <person name="Tay Y."/>
            <person name="Dear P."/>
            <person name="Doerig C."/>
            <person name="Gruber A."/>
            <person name="Parkinson J."/>
            <person name="Shirley M."/>
            <person name="Wan K.L."/>
            <person name="Berriman M."/>
            <person name="Tomley F."/>
            <person name="Pain A."/>
        </authorList>
    </citation>
    <scope>NUCLEOTIDE SEQUENCE [LARGE SCALE GENOMIC DNA]</scope>
    <source>
        <strain evidence="2">Houghton</strain>
    </source>
</reference>
<dbReference type="RefSeq" id="XP_037878522.1">
    <property type="nucleotide sequence ID" value="XM_038022668.1"/>
</dbReference>
<keyword evidence="2" id="KW-0378">Hydrolase</keyword>
<keyword evidence="2" id="KW-0645">Protease</keyword>
<proteinExistence type="predicted"/>
<evidence type="ECO:0000313" key="2">
    <source>
        <dbReference type="EMBL" id="CDJ36233.1"/>
    </source>
</evidence>
<name>U6KLA0_9EIME</name>
<feature type="region of interest" description="Disordered" evidence="1">
    <location>
        <begin position="120"/>
        <end position="142"/>
    </location>
</feature>
<dbReference type="OrthoDB" id="415023at2759"/>
<dbReference type="Proteomes" id="UP000030744">
    <property type="component" value="Unassembled WGS sequence"/>
</dbReference>
<dbReference type="EMBL" id="HG735649">
    <property type="protein sequence ID" value="CDJ36233.1"/>
    <property type="molecule type" value="Genomic_DNA"/>
</dbReference>
<protein>
    <submittedName>
        <fullName evidence="2">OTU-like cysteine protease domain-containing protein, putative</fullName>
    </submittedName>
</protein>
<dbReference type="GeneID" id="60403792"/>
<dbReference type="VEuPathDB" id="ToxoDB:EMH_0010970"/>
<evidence type="ECO:0000256" key="1">
    <source>
        <dbReference type="SAM" id="MobiDB-lite"/>
    </source>
</evidence>
<feature type="compositionally biased region" description="Low complexity" evidence="1">
    <location>
        <begin position="122"/>
        <end position="136"/>
    </location>
</feature>
<accession>U6KLA0</accession>
<evidence type="ECO:0000313" key="3">
    <source>
        <dbReference type="Proteomes" id="UP000030744"/>
    </source>
</evidence>